<keyword evidence="5" id="KW-0378">Hydrolase</keyword>
<evidence type="ECO:0000256" key="6">
    <source>
        <dbReference type="PIRNR" id="PIRNR001123"/>
    </source>
</evidence>
<name>A0A2G9LJT9_HUBC1</name>
<dbReference type="InterPro" id="IPR023367">
    <property type="entry name" value="Peptidase_M42_dom2"/>
</dbReference>
<feature type="binding site" evidence="8">
    <location>
        <position position="192"/>
    </location>
    <ligand>
        <name>Zn(2+)</name>
        <dbReference type="ChEBI" id="CHEBI:29105"/>
        <label>1</label>
    </ligand>
</feature>
<evidence type="ECO:0000313" key="13">
    <source>
        <dbReference type="EMBL" id="PIX28224.1"/>
    </source>
</evidence>
<dbReference type="EMBL" id="PFSX01000014">
    <property type="protein sequence ID" value="PJC01654.1"/>
    <property type="molecule type" value="Genomic_DNA"/>
</dbReference>
<feature type="binding site" evidence="8">
    <location>
        <position position="223"/>
    </location>
    <ligand>
        <name>Zn(2+)</name>
        <dbReference type="ChEBI" id="CHEBI:29105"/>
        <label>2</label>
    </ligand>
</feature>
<sequence length="365" mass="39913">MAAKTSQKKKKFEVDKNQIKLLKKLTETPGPSGGEEKISAIIQNEIKPYINKMKIDLMGNIIAEKKGNTKGPKIMLVAHMDEIGLVVKYIDDAGFIRFVKIGGIDDRGLLNEKVAIHTKNKSFRGIIGSKAVHLQKSEETKKVINYEDLYIDIGAKDKKDVEKIGVQNGDYISFLSELELLPNNFVCGKSLDNNIGVLVLIEVLKKIKNFPGTIYAVFSTQEEVGLKGARTAAYTIQPDFALAIDTTIAGDTPGIDPKESNVKLGKGPAITFVEASGIGAIVPKKVRDLLTQTAKKEKIPYQIEILSGGMTDIAIIQLVRSGTLSGGIGIPTRNLHTPVEISSLEDVDLTIKFVEKIVQNLPKYL</sequence>
<feature type="binding site" evidence="8">
    <location>
        <position position="245"/>
    </location>
    <ligand>
        <name>Zn(2+)</name>
        <dbReference type="ChEBI" id="CHEBI:29105"/>
        <label>1</label>
    </ligand>
</feature>
<accession>A0A2H9P8N2</accession>
<evidence type="ECO:0000313" key="17">
    <source>
        <dbReference type="Proteomes" id="UP000228874"/>
    </source>
</evidence>
<evidence type="ECO:0000313" key="15">
    <source>
        <dbReference type="EMBL" id="PJB03848.1"/>
    </source>
</evidence>
<dbReference type="EMBL" id="PFMG01000025">
    <property type="protein sequence ID" value="PIY99878.1"/>
    <property type="molecule type" value="Genomic_DNA"/>
</dbReference>
<accession>A0A2H9N2V0</accession>
<dbReference type="EMBL" id="PFIH01000019">
    <property type="protein sequence ID" value="PIX28224.1"/>
    <property type="molecule type" value="Genomic_DNA"/>
</dbReference>
<reference evidence="17 18" key="1">
    <citation type="submission" date="2017-09" db="EMBL/GenBank/DDBJ databases">
        <title>Depth-based differentiation of microbial function through sediment-hosted aquifers and enrichment of novel symbionts in the deep terrestrial subsurface.</title>
        <authorList>
            <person name="Probst A.J."/>
            <person name="Ladd B."/>
            <person name="Jarett J.K."/>
            <person name="Geller-Mcgrath D.E."/>
            <person name="Sieber C.M.K."/>
            <person name="Emerson J.B."/>
            <person name="Anantharaman K."/>
            <person name="Thomas B.C."/>
            <person name="Malmstrom R."/>
            <person name="Stieglmeier M."/>
            <person name="Klingl A."/>
            <person name="Woyke T."/>
            <person name="Ryan C.M."/>
            <person name="Banfield J.F."/>
        </authorList>
    </citation>
    <scope>NUCLEOTIDE SEQUENCE [LARGE SCALE GENOMIC DNA]</scope>
</reference>
<evidence type="ECO:0000256" key="3">
    <source>
        <dbReference type="ARBA" id="ARBA00022670"/>
    </source>
</evidence>
<accession>A0A2H9QS25</accession>
<dbReference type="Proteomes" id="UP000231232">
    <property type="component" value="Unassembled WGS sequence"/>
</dbReference>
<dbReference type="Pfam" id="PF05343">
    <property type="entry name" value="Peptidase_M42"/>
    <property type="match status" value="1"/>
</dbReference>
<dbReference type="SUPFAM" id="SSF53187">
    <property type="entry name" value="Zn-dependent exopeptidases"/>
    <property type="match status" value="1"/>
</dbReference>
<proteinExistence type="inferred from homology"/>
<evidence type="ECO:0000313" key="9">
    <source>
        <dbReference type="EMBL" id="PIN66450.1"/>
    </source>
</evidence>
<dbReference type="GO" id="GO:0046872">
    <property type="term" value="F:metal ion binding"/>
    <property type="evidence" value="ECO:0007669"/>
    <property type="project" value="UniProtKB-UniRule"/>
</dbReference>
<comment type="cofactor">
    <cofactor evidence="8">
        <name>a divalent metal cation</name>
        <dbReference type="ChEBI" id="CHEBI:60240"/>
    </cofactor>
    <text evidence="8">Binds 2 divalent metal cations per subunit.</text>
</comment>
<evidence type="ECO:0000256" key="8">
    <source>
        <dbReference type="PIRSR" id="PIRSR001123-2"/>
    </source>
</evidence>
<dbReference type="Proteomes" id="UP000230713">
    <property type="component" value="Unassembled WGS sequence"/>
</dbReference>
<accession>A0A2H9MNJ0</accession>
<gene>
    <name evidence="16" type="ORF">CO072_00515</name>
    <name evidence="15" type="ORF">CO124_01720</name>
    <name evidence="11" type="ORF">COS22_00455</name>
    <name evidence="10" type="ORF">COS45_01350</name>
    <name evidence="12" type="ORF">COW47_02060</name>
    <name evidence="9" type="ORF">COW69_02200</name>
    <name evidence="14" type="ORF">COY63_01135</name>
    <name evidence="13" type="ORF">COZ66_00535</name>
</gene>
<evidence type="ECO:0000256" key="1">
    <source>
        <dbReference type="ARBA" id="ARBA00006272"/>
    </source>
</evidence>
<dbReference type="PANTHER" id="PTHR32481:SF0">
    <property type="entry name" value="AMINOPEPTIDASE YPDE-RELATED"/>
    <property type="match status" value="1"/>
</dbReference>
<dbReference type="EMBL" id="PEUT01000034">
    <property type="protein sequence ID" value="PIV13720.1"/>
    <property type="molecule type" value="Genomic_DNA"/>
</dbReference>
<dbReference type="Proteomes" id="UP000230477">
    <property type="component" value="Unassembled WGS sequence"/>
</dbReference>
<dbReference type="Proteomes" id="UP000231449">
    <property type="component" value="Unassembled WGS sequence"/>
</dbReference>
<dbReference type="AlphaFoldDB" id="A0A2G9LJT9"/>
<feature type="binding site" evidence="8">
    <location>
        <position position="192"/>
    </location>
    <ligand>
        <name>Zn(2+)</name>
        <dbReference type="ChEBI" id="CHEBI:29105"/>
        <label>2</label>
    </ligand>
</feature>
<dbReference type="SUPFAM" id="SSF101821">
    <property type="entry name" value="Aminopeptidase/glucanase lid domain"/>
    <property type="match status" value="1"/>
</dbReference>
<dbReference type="Proteomes" id="UP000228888">
    <property type="component" value="Unassembled WGS sequence"/>
</dbReference>
<keyword evidence="2" id="KW-0031">Aminopeptidase</keyword>
<dbReference type="EMBL" id="PFUW01000028">
    <property type="protein sequence ID" value="PJB03848.1"/>
    <property type="molecule type" value="Genomic_DNA"/>
</dbReference>
<dbReference type="Gene3D" id="2.40.30.40">
    <property type="entry name" value="Peptidase M42, domain 2"/>
    <property type="match status" value="1"/>
</dbReference>
<evidence type="ECO:0000313" key="14">
    <source>
        <dbReference type="EMBL" id="PIY99878.1"/>
    </source>
</evidence>
<evidence type="ECO:0000313" key="12">
    <source>
        <dbReference type="EMBL" id="PIV89593.1"/>
    </source>
</evidence>
<dbReference type="GO" id="GO:0006508">
    <property type="term" value="P:proteolysis"/>
    <property type="evidence" value="ECO:0007669"/>
    <property type="project" value="UniProtKB-KW"/>
</dbReference>
<feature type="binding site" evidence="8">
    <location>
        <position position="79"/>
    </location>
    <ligand>
        <name>Zn(2+)</name>
        <dbReference type="ChEBI" id="CHEBI:29105"/>
        <label>1</label>
    </ligand>
</feature>
<dbReference type="Proteomes" id="UP000228874">
    <property type="component" value="Unassembled WGS sequence"/>
</dbReference>
<dbReference type="InterPro" id="IPR051464">
    <property type="entry name" value="Peptidase_M42_aminopept"/>
</dbReference>
<dbReference type="CDD" id="cd05656">
    <property type="entry name" value="M42_Frv"/>
    <property type="match status" value="1"/>
</dbReference>
<comment type="similarity">
    <text evidence="1 6">Belongs to the peptidase M42 family.</text>
</comment>
<accession>A0A2G9LJT9</accession>
<evidence type="ECO:0000256" key="7">
    <source>
        <dbReference type="PIRSR" id="PIRSR001123-1"/>
    </source>
</evidence>
<dbReference type="GO" id="GO:0004177">
    <property type="term" value="F:aminopeptidase activity"/>
    <property type="evidence" value="ECO:0007669"/>
    <property type="project" value="UniProtKB-UniRule"/>
</dbReference>
<dbReference type="PANTHER" id="PTHR32481">
    <property type="entry name" value="AMINOPEPTIDASE"/>
    <property type="match status" value="1"/>
</dbReference>
<dbReference type="Gene3D" id="3.40.630.10">
    <property type="entry name" value="Zn peptidases"/>
    <property type="match status" value="1"/>
</dbReference>
<dbReference type="EMBL" id="PETW01000009">
    <property type="protein sequence ID" value="PIV46592.1"/>
    <property type="molecule type" value="Genomic_DNA"/>
</dbReference>
<reference evidence="9 19" key="2">
    <citation type="submission" date="2017-09" db="EMBL/GenBank/DDBJ databases">
        <title>Depth-based differentiation of microbial function through sediment-hosted aquifers and enrichment of novel symbionts in the deep terrestrial subsurface.</title>
        <authorList>
            <person name="Probst A.J."/>
            <person name="Ladd B."/>
            <person name="Jarett J.K."/>
            <person name="Geller-Mcgrath D.E."/>
            <person name="Sieber C.M."/>
            <person name="Emerson J.B."/>
            <person name="Anantharaman K."/>
            <person name="Thomas B.C."/>
            <person name="Malmstrom R."/>
            <person name="Stieglmeier M."/>
            <person name="Klingl A."/>
            <person name="Woyke T."/>
            <person name="Ryan C.M."/>
            <person name="Banfield J.F."/>
        </authorList>
    </citation>
    <scope>NUCLEOTIDE SEQUENCE [LARGE SCALE GENOMIC DNA]</scope>
    <source>
        <strain evidence="11">CG02_land_8_20_14_3_00_31_209</strain>
        <strain evidence="10">CG03_land_8_20_14_0_80_31_114</strain>
        <strain evidence="12">CG17_big_fil_post_rev_8_21_14_2_50_31_73</strain>
        <strain evidence="9">CG18_big_fil_WC_8_21_14_2_50_31_19</strain>
        <strain evidence="14">CG_4_10_14_0_8_um_filter_31_133</strain>
        <strain evidence="13">CG_4_8_14_3_um_filter</strain>
        <strain evidence="16">CG_4_9_14_0_8_um_filter_31_21</strain>
        <strain evidence="15">CG_4_9_14_3_um_filter_31_125</strain>
    </source>
</reference>
<keyword evidence="3" id="KW-0645">Protease</keyword>
<evidence type="ECO:0000256" key="5">
    <source>
        <dbReference type="ARBA" id="ARBA00022801"/>
    </source>
</evidence>
<evidence type="ECO:0000313" key="19">
    <source>
        <dbReference type="Proteomes" id="UP000229789"/>
    </source>
</evidence>
<accession>A0A2H9M340</accession>
<keyword evidence="4 8" id="KW-0479">Metal-binding</keyword>
<accession>A0A2H9M7V9</accession>
<feature type="binding site" evidence="8">
    <location>
        <position position="336"/>
    </location>
    <ligand>
        <name>Zn(2+)</name>
        <dbReference type="ChEBI" id="CHEBI:29105"/>
        <label>2</label>
    </ligand>
</feature>
<dbReference type="PIRSF" id="PIRSF001123">
    <property type="entry name" value="PepA_GA"/>
    <property type="match status" value="1"/>
</dbReference>
<dbReference type="EMBL" id="PCUF01000035">
    <property type="protein sequence ID" value="PIN66450.1"/>
    <property type="molecule type" value="Genomic_DNA"/>
</dbReference>
<evidence type="ECO:0000313" key="16">
    <source>
        <dbReference type="EMBL" id="PJC01654.1"/>
    </source>
</evidence>
<accession>A0A2H9RDF5</accession>
<evidence type="ECO:0000313" key="11">
    <source>
        <dbReference type="EMBL" id="PIV46592.1"/>
    </source>
</evidence>
<evidence type="ECO:0000256" key="2">
    <source>
        <dbReference type="ARBA" id="ARBA00022438"/>
    </source>
</evidence>
<dbReference type="Proteomes" id="UP000228989">
    <property type="component" value="Unassembled WGS sequence"/>
</dbReference>
<organism evidence="9 19">
    <name type="scientific">Huberarchaeum crystalense</name>
    <dbReference type="NCBI Taxonomy" id="2014257"/>
    <lineage>
        <taxon>Archaea</taxon>
        <taxon>Candidatus Huberarchaeota</taxon>
        <taxon>Candidatus Huberarchaeia</taxon>
        <taxon>Candidatus Huberarchaeales</taxon>
        <taxon>Candidatus Huberarchaeaceae</taxon>
        <taxon>Candidatus Huberarchaeum</taxon>
    </lineage>
</organism>
<protein>
    <submittedName>
        <fullName evidence="9">Peptidase M42</fullName>
    </submittedName>
</protein>
<feature type="active site" description="Proton acceptor" evidence="7">
    <location>
        <position position="222"/>
    </location>
</feature>
<dbReference type="InterPro" id="IPR008007">
    <property type="entry name" value="Peptidase_M42"/>
</dbReference>
<dbReference type="Proteomes" id="UP000229789">
    <property type="component" value="Unassembled WGS sequence"/>
</dbReference>
<evidence type="ECO:0000313" key="18">
    <source>
        <dbReference type="Proteomes" id="UP000228888"/>
    </source>
</evidence>
<dbReference type="EMBL" id="PFFF01000042">
    <property type="protein sequence ID" value="PIV89593.1"/>
    <property type="molecule type" value="Genomic_DNA"/>
</dbReference>
<comment type="caution">
    <text evidence="9">The sequence shown here is derived from an EMBL/GenBank/DDBJ whole genome shotgun (WGS) entry which is preliminary data.</text>
</comment>
<evidence type="ECO:0000256" key="4">
    <source>
        <dbReference type="ARBA" id="ARBA00022723"/>
    </source>
</evidence>
<evidence type="ECO:0000313" key="10">
    <source>
        <dbReference type="EMBL" id="PIV13720.1"/>
    </source>
</evidence>